<evidence type="ECO:0000313" key="2">
    <source>
        <dbReference type="Proteomes" id="UP000241769"/>
    </source>
</evidence>
<proteinExistence type="predicted"/>
<keyword evidence="2" id="KW-1185">Reference proteome</keyword>
<dbReference type="EMBL" id="MDYQ01000485">
    <property type="protein sequence ID" value="PRP74220.1"/>
    <property type="molecule type" value="Genomic_DNA"/>
</dbReference>
<dbReference type="AlphaFoldDB" id="A0A2P6MRA5"/>
<accession>A0A2P6MRA5</accession>
<name>A0A2P6MRA5_9EUKA</name>
<protein>
    <submittedName>
        <fullName evidence="1">Uncharacterized protein</fullName>
    </submittedName>
</protein>
<reference evidence="1 2" key="1">
    <citation type="journal article" date="2018" name="Genome Biol. Evol.">
        <title>Multiple Roots of Fruiting Body Formation in Amoebozoa.</title>
        <authorList>
            <person name="Hillmann F."/>
            <person name="Forbes G."/>
            <person name="Novohradska S."/>
            <person name="Ferling I."/>
            <person name="Riege K."/>
            <person name="Groth M."/>
            <person name="Westermann M."/>
            <person name="Marz M."/>
            <person name="Spaller T."/>
            <person name="Winckler T."/>
            <person name="Schaap P."/>
            <person name="Glockner G."/>
        </authorList>
    </citation>
    <scope>NUCLEOTIDE SEQUENCE [LARGE SCALE GENOMIC DNA]</scope>
    <source>
        <strain evidence="1 2">Jena</strain>
    </source>
</reference>
<gene>
    <name evidence="1" type="ORF">PROFUN_16341</name>
</gene>
<organism evidence="1 2">
    <name type="scientific">Planoprotostelium fungivorum</name>
    <dbReference type="NCBI Taxonomy" id="1890364"/>
    <lineage>
        <taxon>Eukaryota</taxon>
        <taxon>Amoebozoa</taxon>
        <taxon>Evosea</taxon>
        <taxon>Variosea</taxon>
        <taxon>Cavosteliida</taxon>
        <taxon>Cavosteliaceae</taxon>
        <taxon>Planoprotostelium</taxon>
    </lineage>
</organism>
<dbReference type="Proteomes" id="UP000241769">
    <property type="component" value="Unassembled WGS sequence"/>
</dbReference>
<sequence>MATEEEKTLGLCLLFWVISNRLEYTWDNDRDRFWNSSLPVKVPRASVNRTGKKRNVIR</sequence>
<evidence type="ECO:0000313" key="1">
    <source>
        <dbReference type="EMBL" id="PRP74220.1"/>
    </source>
</evidence>
<dbReference type="InParanoid" id="A0A2P6MRA5"/>
<comment type="caution">
    <text evidence="1">The sequence shown here is derived from an EMBL/GenBank/DDBJ whole genome shotgun (WGS) entry which is preliminary data.</text>
</comment>